<dbReference type="AlphaFoldDB" id="A0A0A1TME7"/>
<dbReference type="HOGENOM" id="CLU_076914_1_0_1"/>
<feature type="region of interest" description="Disordered" evidence="1">
    <location>
        <begin position="173"/>
        <end position="200"/>
    </location>
</feature>
<sequence length="200" mass="23073">MDAESGDQPTPRQAKKSEHQAVIKAQNRRREYLERTPEYFHNVEHELSDPVLYERLVKRYQSAEERQAEGKKKGYGRTLEADLIRGETKISSIRPGAEADAISSSSPMSVARQRLKGGEPWDQDVSDKSQGLELWKEYLCDRFIRGDDEEFDYTRVDSNEDLDVLARADAEDEWFDQEEPSWHEEQGEASLQGETGVQDY</sequence>
<dbReference type="Pfam" id="PF09747">
    <property type="entry name" value="CCD97-like_C"/>
    <property type="match status" value="2"/>
</dbReference>
<reference evidence="3 4" key="1">
    <citation type="journal article" date="2015" name="Genome Announc.">
        <title>Draft Genome Sequence and Gene Annotation of the Entomopathogenic Fungus Verticillium hemipterigenum.</title>
        <authorList>
            <person name="Horn F."/>
            <person name="Habel A."/>
            <person name="Scharf D.H."/>
            <person name="Dworschak J."/>
            <person name="Brakhage A.A."/>
            <person name="Guthke R."/>
            <person name="Hertweck C."/>
            <person name="Linde J."/>
        </authorList>
    </citation>
    <scope>NUCLEOTIDE SEQUENCE [LARGE SCALE GENOMIC DNA]</scope>
</reference>
<organism evidence="3 4">
    <name type="scientific">[Torrubiella] hemipterigena</name>
    <dbReference type="NCBI Taxonomy" id="1531966"/>
    <lineage>
        <taxon>Eukaryota</taxon>
        <taxon>Fungi</taxon>
        <taxon>Dikarya</taxon>
        <taxon>Ascomycota</taxon>
        <taxon>Pezizomycotina</taxon>
        <taxon>Sordariomycetes</taxon>
        <taxon>Hypocreomycetidae</taxon>
        <taxon>Hypocreales</taxon>
        <taxon>Clavicipitaceae</taxon>
        <taxon>Clavicipitaceae incertae sedis</taxon>
        <taxon>'Torrubiella' clade</taxon>
    </lineage>
</organism>
<dbReference type="Proteomes" id="UP000039046">
    <property type="component" value="Unassembled WGS sequence"/>
</dbReference>
<feature type="domain" description="CCD97-like C-terminal" evidence="2">
    <location>
        <begin position="27"/>
        <end position="89"/>
    </location>
</feature>
<gene>
    <name evidence="3" type="ORF">VHEMI07177</name>
</gene>
<keyword evidence="4" id="KW-1185">Reference proteome</keyword>
<evidence type="ECO:0000313" key="3">
    <source>
        <dbReference type="EMBL" id="CEJ91467.1"/>
    </source>
</evidence>
<evidence type="ECO:0000256" key="1">
    <source>
        <dbReference type="SAM" id="MobiDB-lite"/>
    </source>
</evidence>
<accession>A0A0A1TME7</accession>
<dbReference type="PANTHER" id="PTHR31840">
    <property type="entry name" value="COILED-COIL DOMAIN-CONTAINING PROTEIN 97"/>
    <property type="match status" value="1"/>
</dbReference>
<dbReference type="OrthoDB" id="333176at2759"/>
<feature type="region of interest" description="Disordered" evidence="1">
    <location>
        <begin position="90"/>
        <end position="127"/>
    </location>
</feature>
<dbReference type="STRING" id="1531966.A0A0A1TME7"/>
<protein>
    <recommendedName>
        <fullName evidence="2">CCD97-like C-terminal domain-containing protein</fullName>
    </recommendedName>
</protein>
<dbReference type="PANTHER" id="PTHR31840:SF1">
    <property type="entry name" value="COILED-COIL DOMAIN-CONTAINING PROTEIN 97"/>
    <property type="match status" value="1"/>
</dbReference>
<evidence type="ECO:0000259" key="2">
    <source>
        <dbReference type="Pfam" id="PF09747"/>
    </source>
</evidence>
<feature type="region of interest" description="Disordered" evidence="1">
    <location>
        <begin position="1"/>
        <end position="29"/>
    </location>
</feature>
<feature type="domain" description="CCD97-like C-terminal" evidence="2">
    <location>
        <begin position="112"/>
        <end position="178"/>
    </location>
</feature>
<evidence type="ECO:0000313" key="4">
    <source>
        <dbReference type="Proteomes" id="UP000039046"/>
    </source>
</evidence>
<dbReference type="InterPro" id="IPR018613">
    <property type="entry name" value="Ccdc97-like"/>
</dbReference>
<proteinExistence type="predicted"/>
<name>A0A0A1TME7_9HYPO</name>
<dbReference type="InterPro" id="IPR040233">
    <property type="entry name" value="CCD97-like_C"/>
</dbReference>
<dbReference type="EMBL" id="CDHN01000003">
    <property type="protein sequence ID" value="CEJ91467.1"/>
    <property type="molecule type" value="Genomic_DNA"/>
</dbReference>